<evidence type="ECO:0000313" key="1">
    <source>
        <dbReference type="EMBL" id="KAJ0045460.1"/>
    </source>
</evidence>
<gene>
    <name evidence="1" type="ORF">Pint_04669</name>
</gene>
<reference evidence="2" key="1">
    <citation type="journal article" date="2023" name="G3 (Bethesda)">
        <title>Genome assembly and association tests identify interacting loci associated with vigor, precocity, and sex in interspecific pistachio rootstocks.</title>
        <authorList>
            <person name="Palmer W."/>
            <person name="Jacygrad E."/>
            <person name="Sagayaradj S."/>
            <person name="Cavanaugh K."/>
            <person name="Han R."/>
            <person name="Bertier L."/>
            <person name="Beede B."/>
            <person name="Kafkas S."/>
            <person name="Golino D."/>
            <person name="Preece J."/>
            <person name="Michelmore R."/>
        </authorList>
    </citation>
    <scope>NUCLEOTIDE SEQUENCE [LARGE SCALE GENOMIC DNA]</scope>
</reference>
<organism evidence="1 2">
    <name type="scientific">Pistacia integerrima</name>
    <dbReference type="NCBI Taxonomy" id="434235"/>
    <lineage>
        <taxon>Eukaryota</taxon>
        <taxon>Viridiplantae</taxon>
        <taxon>Streptophyta</taxon>
        <taxon>Embryophyta</taxon>
        <taxon>Tracheophyta</taxon>
        <taxon>Spermatophyta</taxon>
        <taxon>Magnoliopsida</taxon>
        <taxon>eudicotyledons</taxon>
        <taxon>Gunneridae</taxon>
        <taxon>Pentapetalae</taxon>
        <taxon>rosids</taxon>
        <taxon>malvids</taxon>
        <taxon>Sapindales</taxon>
        <taxon>Anacardiaceae</taxon>
        <taxon>Pistacia</taxon>
    </lineage>
</organism>
<comment type="caution">
    <text evidence="1">The sequence shown here is derived from an EMBL/GenBank/DDBJ whole genome shotgun (WGS) entry which is preliminary data.</text>
</comment>
<accession>A0ACC0Z617</accession>
<protein>
    <submittedName>
        <fullName evidence="1">Uncharacterized protein</fullName>
    </submittedName>
</protein>
<keyword evidence="2" id="KW-1185">Reference proteome</keyword>
<dbReference type="Proteomes" id="UP001163603">
    <property type="component" value="Chromosome 3"/>
</dbReference>
<name>A0ACC0Z617_9ROSI</name>
<sequence>MSLALCSFLLLVLIFTLRADEAATDAENNHVKGIIGAIVDNTSRVGKEQIVAMEMAVEDFNIGSNQSLLLHIRTSKREPVHAVLAARDLINSQEVEAILGPQTWEETSLVAEIASHDQIPVLSFADATPNWAAEKWPFLLEASPNQYAQMKAIAAIVQSWEWHQVTVIYEDVGSSATGIIPHLSDALREVGAQISHVLALPPFIINSSRLITKELQKLTSSPCRVFVVHLPLPLAEHLFEKAKKMKMMQKDYIWITTDSFTSLVHSVNGATISSLMQGIIGVRSYIPEDNPQFQDFSKRFHKRFGSEYPEESNHEPGAFAVQAYDAVRSVASAMRESNKKGNNQTLLQSILLSDFFGLTGKVQFINQKVAPARIYQIINLVGRSYRELGFWTNGSDFSETIDNPATYNLSLKDLGQVVWPGAPLYTPKGWTEAATSEEPLRIGVPVGSEFKEYVRVAYDELRNVSDFDGFSIQLFKVTVELLPFHLPYEFLPFNGSYDDLVKQIYLKKFDAVVGDEAIVTKRCKHADFTHPYTESGLVMIVPLQKSSNKALLFMKPFTKAMWILTVIVSIYNGFVVWLIERNHGHELTGSAFQQTGTFLWLSFSSLFSLHGERLHSNLSRMTMVVWLFVALIISQTYTANLTSMLTVQGLEPTLDNIESLQNSNAIVGYSNASFVASYLIDVLKFKERNLRGYTSLQDYVKDLKSREIGAIFLEVAVAKIFLARHCKSFTTAGPTYKVGGFGFAFPKGSPLLPSVIEALLKVSESGKLRELETSMITAEKCIEVDLDDDISSLSPSSFWVLFVLTGATSTVALVIYAGHRRNWEFHQNLLVNRSIRTLILTVLKYWGHSKQRFSVKVCHSDSLPISQNLAEAVTVTPSSLSIETVVA</sequence>
<evidence type="ECO:0000313" key="2">
    <source>
        <dbReference type="Proteomes" id="UP001163603"/>
    </source>
</evidence>
<dbReference type="EMBL" id="CM047738">
    <property type="protein sequence ID" value="KAJ0045460.1"/>
    <property type="molecule type" value="Genomic_DNA"/>
</dbReference>
<proteinExistence type="predicted"/>